<evidence type="ECO:0000256" key="3">
    <source>
        <dbReference type="ARBA" id="ARBA00022692"/>
    </source>
</evidence>
<accession>A0A6J2Y6G2</accession>
<evidence type="ECO:0000256" key="1">
    <source>
        <dbReference type="ARBA" id="ARBA00004589"/>
    </source>
</evidence>
<keyword evidence="7" id="KW-0449">Lipoprotein</keyword>
<feature type="chain" id="PRO_5027044667" evidence="8">
    <location>
        <begin position="23"/>
        <end position="297"/>
    </location>
</feature>
<keyword evidence="5" id="KW-1133">Transmembrane helix</keyword>
<dbReference type="PANTHER" id="PTHR33562">
    <property type="entry name" value="ATILLA, ISOFORM B-RELATED-RELATED"/>
    <property type="match status" value="1"/>
</dbReference>
<evidence type="ECO:0000313" key="10">
    <source>
        <dbReference type="RefSeq" id="XP_030759207.1"/>
    </source>
</evidence>
<keyword evidence="4 8" id="KW-0732">Signal</keyword>
<feature type="signal peptide" evidence="8">
    <location>
        <begin position="1"/>
        <end position="22"/>
    </location>
</feature>
<protein>
    <submittedName>
        <fullName evidence="10">Uncharacterized protein LOC115884695</fullName>
    </submittedName>
</protein>
<sequence length="297" mass="33091">MDVFSYVLIVLTTVSYIPAGEAILCYHCHQTTKECNNGVLSSIKQKNCTEDKCAIIKYETLMPGRNVLATMRDCVLRDAEELSEKLHSIQKPKIIFNRPVANLSNNTYFITTLSKKSFYYFGFLDLLYLFAPSIVLSQVITCHRCFGNTYCNNASHPDFQANIRVAGCGTLLSTNNVETENEAKLRAIEKKINPGISTMIDGVYHQCITATVFEGNEAFTIRTCQTSDLPEPYLCERIRGSLVPARTTGSQFNCTQCSSDNCNTHTLQRPLGSKATGIKTWSLGLLLALIMAHLKLN</sequence>
<dbReference type="Proteomes" id="UP000504635">
    <property type="component" value="Unplaced"/>
</dbReference>
<dbReference type="RefSeq" id="XP_030759207.1">
    <property type="nucleotide sequence ID" value="XM_030903347.1"/>
</dbReference>
<evidence type="ECO:0000256" key="6">
    <source>
        <dbReference type="ARBA" id="ARBA00023136"/>
    </source>
</evidence>
<comment type="subcellular location">
    <subcellularLocation>
        <location evidence="1">Membrane</location>
        <topology evidence="1">Lipid-anchor</topology>
        <topology evidence="1">GPI-anchor</topology>
    </subcellularLocation>
</comment>
<evidence type="ECO:0000313" key="9">
    <source>
        <dbReference type="Proteomes" id="UP000504635"/>
    </source>
</evidence>
<reference evidence="10" key="1">
    <citation type="submission" date="2025-08" db="UniProtKB">
        <authorList>
            <consortium name="RefSeq"/>
        </authorList>
    </citation>
    <scope>IDENTIFICATION</scope>
    <source>
        <tissue evidence="10">Gonads</tissue>
    </source>
</reference>
<dbReference type="InterPro" id="IPR050975">
    <property type="entry name" value="Sleep_regulator"/>
</dbReference>
<gene>
    <name evidence="10" type="primary">LOC115884695</name>
</gene>
<name>A0A6J2Y6G2_SITOR</name>
<dbReference type="OrthoDB" id="6682462at2759"/>
<evidence type="ECO:0000256" key="2">
    <source>
        <dbReference type="ARBA" id="ARBA00022622"/>
    </source>
</evidence>
<keyword evidence="2" id="KW-0336">GPI-anchor</keyword>
<evidence type="ECO:0000256" key="8">
    <source>
        <dbReference type="SAM" id="SignalP"/>
    </source>
</evidence>
<proteinExistence type="predicted"/>
<dbReference type="InParanoid" id="A0A6J2Y6G2"/>
<dbReference type="KEGG" id="soy:115884695"/>
<dbReference type="GeneID" id="115884695"/>
<evidence type="ECO:0000256" key="4">
    <source>
        <dbReference type="ARBA" id="ARBA00022729"/>
    </source>
</evidence>
<keyword evidence="9" id="KW-1185">Reference proteome</keyword>
<dbReference type="GO" id="GO:0098552">
    <property type="term" value="C:side of membrane"/>
    <property type="evidence" value="ECO:0007669"/>
    <property type="project" value="UniProtKB-KW"/>
</dbReference>
<evidence type="ECO:0000256" key="7">
    <source>
        <dbReference type="ARBA" id="ARBA00023288"/>
    </source>
</evidence>
<keyword evidence="2" id="KW-0325">Glycoprotein</keyword>
<organism evidence="9 10">
    <name type="scientific">Sitophilus oryzae</name>
    <name type="common">Rice weevil</name>
    <name type="synonym">Curculio oryzae</name>
    <dbReference type="NCBI Taxonomy" id="7048"/>
    <lineage>
        <taxon>Eukaryota</taxon>
        <taxon>Metazoa</taxon>
        <taxon>Ecdysozoa</taxon>
        <taxon>Arthropoda</taxon>
        <taxon>Hexapoda</taxon>
        <taxon>Insecta</taxon>
        <taxon>Pterygota</taxon>
        <taxon>Neoptera</taxon>
        <taxon>Endopterygota</taxon>
        <taxon>Coleoptera</taxon>
        <taxon>Polyphaga</taxon>
        <taxon>Cucujiformia</taxon>
        <taxon>Curculionidae</taxon>
        <taxon>Dryophthorinae</taxon>
        <taxon>Sitophilus</taxon>
    </lineage>
</organism>
<keyword evidence="3" id="KW-0812">Transmembrane</keyword>
<dbReference type="AlphaFoldDB" id="A0A6J2Y6G2"/>
<evidence type="ECO:0000256" key="5">
    <source>
        <dbReference type="ARBA" id="ARBA00022989"/>
    </source>
</evidence>
<keyword evidence="6" id="KW-0472">Membrane</keyword>